<evidence type="ECO:0000313" key="1">
    <source>
        <dbReference type="EMBL" id="KAF3945559.1"/>
    </source>
</evidence>
<protein>
    <recommendedName>
        <fullName evidence="3">Disease resistance protein</fullName>
    </recommendedName>
</protein>
<evidence type="ECO:0008006" key="3">
    <source>
        <dbReference type="Google" id="ProtNLM"/>
    </source>
</evidence>
<gene>
    <name evidence="1" type="ORF">CMV_028078</name>
</gene>
<keyword evidence="2" id="KW-1185">Reference proteome</keyword>
<accession>A0A8J4QGZ1</accession>
<reference evidence="1" key="1">
    <citation type="submission" date="2020-03" db="EMBL/GenBank/DDBJ databases">
        <title>Castanea mollissima Vanexum genome sequencing.</title>
        <authorList>
            <person name="Staton M."/>
        </authorList>
    </citation>
    <scope>NUCLEOTIDE SEQUENCE</scope>
    <source>
        <tissue evidence="1">Leaf</tissue>
    </source>
</reference>
<organism evidence="1 2">
    <name type="scientific">Castanea mollissima</name>
    <name type="common">Chinese chestnut</name>
    <dbReference type="NCBI Taxonomy" id="60419"/>
    <lineage>
        <taxon>Eukaryota</taxon>
        <taxon>Viridiplantae</taxon>
        <taxon>Streptophyta</taxon>
        <taxon>Embryophyta</taxon>
        <taxon>Tracheophyta</taxon>
        <taxon>Spermatophyta</taxon>
        <taxon>Magnoliopsida</taxon>
        <taxon>eudicotyledons</taxon>
        <taxon>Gunneridae</taxon>
        <taxon>Pentapetalae</taxon>
        <taxon>rosids</taxon>
        <taxon>fabids</taxon>
        <taxon>Fagales</taxon>
        <taxon>Fagaceae</taxon>
        <taxon>Castanea</taxon>
    </lineage>
</organism>
<comment type="caution">
    <text evidence="1">The sequence shown here is derived from an EMBL/GenBank/DDBJ whole genome shotgun (WGS) entry which is preliminary data.</text>
</comment>
<name>A0A8J4QGZ1_9ROSI</name>
<dbReference type="Gene3D" id="3.80.10.10">
    <property type="entry name" value="Ribonuclease Inhibitor"/>
    <property type="match status" value="1"/>
</dbReference>
<dbReference type="Proteomes" id="UP000737018">
    <property type="component" value="Unassembled WGS sequence"/>
</dbReference>
<dbReference type="SUPFAM" id="SSF52058">
    <property type="entry name" value="L domain-like"/>
    <property type="match status" value="1"/>
</dbReference>
<evidence type="ECO:0000313" key="2">
    <source>
        <dbReference type="Proteomes" id="UP000737018"/>
    </source>
</evidence>
<sequence>MCGNIKSLSVWEGHELVILALEIKECLNFADSPSGGLPDPNLSLLKVHDCLRLKSLPENMDTLLPSLQILDFASCQQVESFPVGVLPTNMNCLAIDASEKLITNRNQWGLKRLHYLNQLLLSCHDCREQKCFPEEDFHKS</sequence>
<dbReference type="EMBL" id="JRKL02012179">
    <property type="protein sequence ID" value="KAF3945559.1"/>
    <property type="molecule type" value="Genomic_DNA"/>
</dbReference>
<dbReference type="OrthoDB" id="1896560at2759"/>
<proteinExistence type="predicted"/>
<dbReference type="AlphaFoldDB" id="A0A8J4QGZ1"/>
<dbReference type="InterPro" id="IPR032675">
    <property type="entry name" value="LRR_dom_sf"/>
</dbReference>